<gene>
    <name evidence="3" type="ORF">LG943_05935</name>
</gene>
<comment type="caution">
    <text evidence="3">The sequence shown here is derived from an EMBL/GenBank/DDBJ whole genome shotgun (WGS) entry which is preliminary data.</text>
</comment>
<keyword evidence="2" id="KW-0812">Transmembrane</keyword>
<protein>
    <submittedName>
        <fullName evidence="3">Uncharacterized protein</fullName>
    </submittedName>
</protein>
<dbReference type="Proteomes" id="UP001140076">
    <property type="component" value="Unassembled WGS sequence"/>
</dbReference>
<evidence type="ECO:0000313" key="4">
    <source>
        <dbReference type="Proteomes" id="UP001140076"/>
    </source>
</evidence>
<proteinExistence type="predicted"/>
<feature type="transmembrane region" description="Helical" evidence="2">
    <location>
        <begin position="26"/>
        <end position="48"/>
    </location>
</feature>
<keyword evidence="4" id="KW-1185">Reference proteome</keyword>
<feature type="compositionally biased region" description="Gly residues" evidence="1">
    <location>
        <begin position="99"/>
        <end position="110"/>
    </location>
</feature>
<organism evidence="3 4">
    <name type="scientific">Streptomonospora mangrovi</name>
    <dbReference type="NCBI Taxonomy" id="2883123"/>
    <lineage>
        <taxon>Bacteria</taxon>
        <taxon>Bacillati</taxon>
        <taxon>Actinomycetota</taxon>
        <taxon>Actinomycetes</taxon>
        <taxon>Streptosporangiales</taxon>
        <taxon>Nocardiopsidaceae</taxon>
        <taxon>Streptomonospora</taxon>
    </lineage>
</organism>
<keyword evidence="2" id="KW-1133">Transmembrane helix</keyword>
<sequence length="110" mass="11466">MPERARPWTVLKHAASLMTGRREVELYGTALLAVAVPALMAGAMGLLLVVREGDDAGLPFALRCLVVGAVTAAASLALRAYYRRAYESGGAGRERGQGQDSGPGPDQGRG</sequence>
<evidence type="ECO:0000256" key="1">
    <source>
        <dbReference type="SAM" id="MobiDB-lite"/>
    </source>
</evidence>
<dbReference type="AlphaFoldDB" id="A0A9X3NKP0"/>
<feature type="region of interest" description="Disordered" evidence="1">
    <location>
        <begin position="88"/>
        <end position="110"/>
    </location>
</feature>
<dbReference type="RefSeq" id="WP_270071153.1">
    <property type="nucleotide sequence ID" value="NZ_JAJAQC010000007.1"/>
</dbReference>
<evidence type="ECO:0000313" key="3">
    <source>
        <dbReference type="EMBL" id="MDA0563868.1"/>
    </source>
</evidence>
<accession>A0A9X3NKP0</accession>
<evidence type="ECO:0000256" key="2">
    <source>
        <dbReference type="SAM" id="Phobius"/>
    </source>
</evidence>
<dbReference type="EMBL" id="JAJAQC010000007">
    <property type="protein sequence ID" value="MDA0563868.1"/>
    <property type="molecule type" value="Genomic_DNA"/>
</dbReference>
<name>A0A9X3NKP0_9ACTN</name>
<reference evidence="3" key="1">
    <citation type="submission" date="2021-10" db="EMBL/GenBank/DDBJ databases">
        <title>Streptomonospora sp. nov., isolated from mangrove soil.</title>
        <authorList>
            <person name="Chen X."/>
            <person name="Ge X."/>
            <person name="Liu W."/>
        </authorList>
    </citation>
    <scope>NUCLEOTIDE SEQUENCE</scope>
    <source>
        <strain evidence="3">S1-112</strain>
    </source>
</reference>
<keyword evidence="2" id="KW-0472">Membrane</keyword>
<feature type="transmembrane region" description="Helical" evidence="2">
    <location>
        <begin position="60"/>
        <end position="78"/>
    </location>
</feature>